<dbReference type="SUPFAM" id="SSF56112">
    <property type="entry name" value="Protein kinase-like (PK-like)"/>
    <property type="match status" value="1"/>
</dbReference>
<gene>
    <name evidence="3" type="ORF">NX778_01320</name>
</gene>
<dbReference type="Gene3D" id="1.10.510.10">
    <property type="entry name" value="Transferase(Phosphotransferase) domain 1"/>
    <property type="match status" value="1"/>
</dbReference>
<evidence type="ECO:0000256" key="1">
    <source>
        <dbReference type="SAM" id="MobiDB-lite"/>
    </source>
</evidence>
<keyword evidence="2" id="KW-1133">Transmembrane helix</keyword>
<keyword evidence="2" id="KW-0812">Transmembrane</keyword>
<dbReference type="Proteomes" id="UP001204621">
    <property type="component" value="Unassembled WGS sequence"/>
</dbReference>
<sequence length="352" mass="36986">MMTSPSTNAVPALARPVRDVVSQQPDVVSEVWCRKIFRQVLQELERAHALQRGHAPISADTVFLDEHNDPALAPAAPGAPEPGEAADVQALGQLIHYAITQEEVPSMSLRKRGLPGYSDSLVTAVDQCAAADPAERPQTIADLRNLLGIVALGPALGTPAINPVYMQAANLPRPGKLASMGKGMRWTLIGLAAVVLMGAASAYWMMLRDTSSEENIVLTLPGAAPEPAPPSSKPEAVPTPQTSAGQPAIIAQSAAPKAASEAPPAPPQAAVAAPARERVAKPGTTSYKLFIKPWGRVYVNGSERGVSPPLKVLTLPPGNHTVRVVNPELGARIVKVHSINHGTGQIEVDFTE</sequence>
<proteinExistence type="predicted"/>
<protein>
    <recommendedName>
        <fullName evidence="5">PEGA domain-containing protein</fullName>
    </recommendedName>
</protein>
<feature type="transmembrane region" description="Helical" evidence="2">
    <location>
        <begin position="146"/>
        <end position="165"/>
    </location>
</feature>
<reference evidence="3 4" key="1">
    <citation type="submission" date="2022-08" db="EMBL/GenBank/DDBJ databases">
        <title>Reclassification of Massilia species as members of the genera Telluria, Duganella, Pseudoduganella, Mokoshia gen. nov. and Zemynaea gen. nov. using orthogonal and non-orthogonal genome-based approaches.</title>
        <authorList>
            <person name="Bowman J.P."/>
        </authorList>
    </citation>
    <scope>NUCLEOTIDE SEQUENCE [LARGE SCALE GENOMIC DNA]</scope>
    <source>
        <strain evidence="3 4">JCM 31606</strain>
    </source>
</reference>
<keyword evidence="4" id="KW-1185">Reference proteome</keyword>
<organism evidence="3 4">
    <name type="scientific">Massilia terrae</name>
    <dbReference type="NCBI Taxonomy" id="1811224"/>
    <lineage>
        <taxon>Bacteria</taxon>
        <taxon>Pseudomonadati</taxon>
        <taxon>Pseudomonadota</taxon>
        <taxon>Betaproteobacteria</taxon>
        <taxon>Burkholderiales</taxon>
        <taxon>Oxalobacteraceae</taxon>
        <taxon>Telluria group</taxon>
        <taxon>Massilia</taxon>
    </lineage>
</organism>
<feature type="compositionally biased region" description="Low complexity" evidence="1">
    <location>
        <begin position="247"/>
        <end position="274"/>
    </location>
</feature>
<dbReference type="EMBL" id="JANUGU010000001">
    <property type="protein sequence ID" value="MCS0656703.1"/>
    <property type="molecule type" value="Genomic_DNA"/>
</dbReference>
<accession>A0ABT2CRV6</accession>
<evidence type="ECO:0008006" key="5">
    <source>
        <dbReference type="Google" id="ProtNLM"/>
    </source>
</evidence>
<dbReference type="RefSeq" id="WP_258809884.1">
    <property type="nucleotide sequence ID" value="NZ_JANUGU010000001.1"/>
</dbReference>
<keyword evidence="2" id="KW-0472">Membrane</keyword>
<comment type="caution">
    <text evidence="3">The sequence shown here is derived from an EMBL/GenBank/DDBJ whole genome shotgun (WGS) entry which is preliminary data.</text>
</comment>
<name>A0ABT2CRV6_9BURK</name>
<evidence type="ECO:0000256" key="2">
    <source>
        <dbReference type="SAM" id="Phobius"/>
    </source>
</evidence>
<dbReference type="InterPro" id="IPR011009">
    <property type="entry name" value="Kinase-like_dom_sf"/>
</dbReference>
<feature type="region of interest" description="Disordered" evidence="1">
    <location>
        <begin position="221"/>
        <end position="277"/>
    </location>
</feature>
<evidence type="ECO:0000313" key="3">
    <source>
        <dbReference type="EMBL" id="MCS0656703.1"/>
    </source>
</evidence>
<feature type="transmembrane region" description="Helical" evidence="2">
    <location>
        <begin position="186"/>
        <end position="206"/>
    </location>
</feature>
<evidence type="ECO:0000313" key="4">
    <source>
        <dbReference type="Proteomes" id="UP001204621"/>
    </source>
</evidence>